<feature type="transmembrane region" description="Helical" evidence="1">
    <location>
        <begin position="96"/>
        <end position="117"/>
    </location>
</feature>
<dbReference type="AlphaFoldDB" id="A0A6I3SQZ1"/>
<gene>
    <name evidence="2" type="ORF">GM672_00100</name>
</gene>
<evidence type="ECO:0000313" key="3">
    <source>
        <dbReference type="Proteomes" id="UP000430634"/>
    </source>
</evidence>
<keyword evidence="1" id="KW-1133">Transmembrane helix</keyword>
<dbReference type="EMBL" id="WNKZ01000001">
    <property type="protein sequence ID" value="MTV51126.1"/>
    <property type="molecule type" value="Genomic_DNA"/>
</dbReference>
<name>A0A6I3SQZ1_9BURK</name>
<feature type="transmembrane region" description="Helical" evidence="1">
    <location>
        <begin position="34"/>
        <end position="59"/>
    </location>
</feature>
<accession>A0A6I3SQZ1</accession>
<comment type="caution">
    <text evidence="2">The sequence shown here is derived from an EMBL/GenBank/DDBJ whole genome shotgun (WGS) entry which is preliminary data.</text>
</comment>
<keyword evidence="1" id="KW-0472">Membrane</keyword>
<feature type="transmembrane region" description="Helical" evidence="1">
    <location>
        <begin position="7"/>
        <end position="28"/>
    </location>
</feature>
<dbReference type="SUPFAM" id="SSF55961">
    <property type="entry name" value="Bet v1-like"/>
    <property type="match status" value="1"/>
</dbReference>
<dbReference type="RefSeq" id="WP_155468494.1">
    <property type="nucleotide sequence ID" value="NZ_BMKG01000006.1"/>
</dbReference>
<dbReference type="InterPro" id="IPR023393">
    <property type="entry name" value="START-like_dom_sf"/>
</dbReference>
<evidence type="ECO:0000313" key="2">
    <source>
        <dbReference type="EMBL" id="MTV51126.1"/>
    </source>
</evidence>
<dbReference type="OrthoDB" id="118637at2"/>
<evidence type="ECO:0000256" key="1">
    <source>
        <dbReference type="SAM" id="Phobius"/>
    </source>
</evidence>
<evidence type="ECO:0008006" key="4">
    <source>
        <dbReference type="Google" id="ProtNLM"/>
    </source>
</evidence>
<protein>
    <recommendedName>
        <fullName evidence="4">SRPBCC family protein</fullName>
    </recommendedName>
</protein>
<sequence>MTTPSSTARIVWPLVIGVLYGMSLRLGLARDPTGLWKIVSTAFLIVTPFSLGALAVLMAARVGPTTPRRDAGVAAKAMLLFLVTMFVSLLEGLLCIVLVLPVFMLASVLGGMLAGWLHRHAQAGKGTVSAIALLPLLCGPLEASLPPAQSEQVVSTNLHIDAPPGVVFDQLADVRRIRHDELGFAFVHLIGLPKPIEADMQGSGPGAVRVSRWEKNVHFEEIITTWERPRAMHYRFHIPPGGIPRDALDEHVELGGAYFTVLDGGYDLAPAPGGGTTLTLTTRFLNRSQLKLYGDLWGRMVLQDFHRAILGLMRSRAEAAKAVAAACAPATSSAPYTCTAQPFLTQPFKVASHMQTSTPAEAR</sequence>
<feature type="transmembrane region" description="Helical" evidence="1">
    <location>
        <begin position="71"/>
        <end position="90"/>
    </location>
</feature>
<dbReference type="Proteomes" id="UP000430634">
    <property type="component" value="Unassembled WGS sequence"/>
</dbReference>
<keyword evidence="1" id="KW-0812">Transmembrane</keyword>
<reference evidence="2 3" key="1">
    <citation type="submission" date="2019-11" db="EMBL/GenBank/DDBJ databases">
        <title>Type strains purchased from KCTC, JCM and DSMZ.</title>
        <authorList>
            <person name="Lu H."/>
        </authorList>
    </citation>
    <scope>NUCLEOTIDE SEQUENCE [LARGE SCALE GENOMIC DNA]</scope>
    <source>
        <strain evidence="2 3">KCTC 52429</strain>
    </source>
</reference>
<dbReference type="Gene3D" id="3.30.530.20">
    <property type="match status" value="1"/>
</dbReference>
<proteinExistence type="predicted"/>
<organism evidence="2 3">
    <name type="scientific">Pseudoduganella buxea</name>
    <dbReference type="NCBI Taxonomy" id="1949069"/>
    <lineage>
        <taxon>Bacteria</taxon>
        <taxon>Pseudomonadati</taxon>
        <taxon>Pseudomonadota</taxon>
        <taxon>Betaproteobacteria</taxon>
        <taxon>Burkholderiales</taxon>
        <taxon>Oxalobacteraceae</taxon>
        <taxon>Telluria group</taxon>
        <taxon>Pseudoduganella</taxon>
    </lineage>
</organism>